<feature type="transmembrane region" description="Helical" evidence="1">
    <location>
        <begin position="47"/>
        <end position="68"/>
    </location>
</feature>
<proteinExistence type="predicted"/>
<feature type="transmembrane region" description="Helical" evidence="1">
    <location>
        <begin position="117"/>
        <end position="137"/>
    </location>
</feature>
<keyword evidence="1" id="KW-1133">Transmembrane helix</keyword>
<keyword evidence="3" id="KW-1185">Reference proteome</keyword>
<gene>
    <name evidence="2" type="ORF">SAMN05216205_4382</name>
</gene>
<feature type="transmembrane region" description="Helical" evidence="1">
    <location>
        <begin position="15"/>
        <end position="35"/>
    </location>
</feature>
<feature type="transmembrane region" description="Helical" evidence="1">
    <location>
        <begin position="74"/>
        <end position="96"/>
    </location>
</feature>
<dbReference type="Proteomes" id="UP000199665">
    <property type="component" value="Unassembled WGS sequence"/>
</dbReference>
<dbReference type="RefSeq" id="WP_047538231.1">
    <property type="nucleotide sequence ID" value="NZ_FNRV01000001.1"/>
</dbReference>
<evidence type="ECO:0000256" key="1">
    <source>
        <dbReference type="SAM" id="Phobius"/>
    </source>
</evidence>
<reference evidence="2 3" key="1">
    <citation type="submission" date="2016-10" db="EMBL/GenBank/DDBJ databases">
        <authorList>
            <person name="Varghese N."/>
            <person name="Submissions S."/>
        </authorList>
    </citation>
    <scope>NUCLEOTIDE SEQUENCE [LARGE SCALE GENOMIC DNA]</scope>
    <source>
        <strain evidence="2 3">DSM 18327</strain>
    </source>
</reference>
<comment type="caution">
    <text evidence="2">The sequence shown here is derived from an EMBL/GenBank/DDBJ whole genome shotgun (WGS) entry which is preliminary data.</text>
</comment>
<evidence type="ECO:0000313" key="3">
    <source>
        <dbReference type="Proteomes" id="UP000199665"/>
    </source>
</evidence>
<organism evidence="2 3">
    <name type="scientific">Pseudomonas mohnii</name>
    <dbReference type="NCBI Taxonomy" id="395600"/>
    <lineage>
        <taxon>Bacteria</taxon>
        <taxon>Pseudomonadati</taxon>
        <taxon>Pseudomonadota</taxon>
        <taxon>Gammaproteobacteria</taxon>
        <taxon>Pseudomonadales</taxon>
        <taxon>Pseudomonadaceae</taxon>
        <taxon>Pseudomonas</taxon>
    </lineage>
</organism>
<sequence length="156" mass="17787">MSDISTLKEKINTKTFHLVLLGLLTGGLYLNIWMYKTFTALEDVTRIKTMSSAFFVGYLALIGIIGYVSVVPHLYALVLTGILLLVLIALSLLWCFRVRRVLKAYALAVHNFELRMNLVYTGLFSFYYVNYCINALASDKQKHEDKMRAKHEAIQA</sequence>
<keyword evidence="1" id="KW-0812">Transmembrane</keyword>
<evidence type="ECO:0008006" key="4">
    <source>
        <dbReference type="Google" id="ProtNLM"/>
    </source>
</evidence>
<accession>A0ABY0Y8T9</accession>
<name>A0ABY0Y8T9_9PSED</name>
<protein>
    <recommendedName>
        <fullName evidence="4">DUF4234 domain-containing protein</fullName>
    </recommendedName>
</protein>
<dbReference type="EMBL" id="FNRV01000001">
    <property type="protein sequence ID" value="SED15714.1"/>
    <property type="molecule type" value="Genomic_DNA"/>
</dbReference>
<keyword evidence="1" id="KW-0472">Membrane</keyword>
<evidence type="ECO:0000313" key="2">
    <source>
        <dbReference type="EMBL" id="SED15714.1"/>
    </source>
</evidence>